<dbReference type="KEGG" id="pkb:B4V02_14495"/>
<protein>
    <submittedName>
        <fullName evidence="1">Uncharacterized protein</fullName>
    </submittedName>
</protein>
<reference evidence="1 2" key="1">
    <citation type="submission" date="2017-03" db="EMBL/GenBank/DDBJ databases">
        <title>Complete genome sequence of Paenibacillus Kribbensis producing bioflocculants.</title>
        <authorList>
            <person name="Lee H.-G."/>
            <person name="Oh H.-M."/>
        </authorList>
    </citation>
    <scope>NUCLEOTIDE SEQUENCE [LARGE SCALE GENOMIC DNA]</scope>
    <source>
        <strain evidence="1 2">AM49</strain>
    </source>
</reference>
<keyword evidence="2" id="KW-1185">Reference proteome</keyword>
<evidence type="ECO:0000313" key="2">
    <source>
        <dbReference type="Proteomes" id="UP000214666"/>
    </source>
</evidence>
<accession>A0A222WPF2</accession>
<sequence>MVIIHIQGAVAKVRFSANETVLFTLETVKSQQSSDSLVIGESLLCVFGHWRLALEYYGQGKYQVQTLILLQERLSQVPISWLMK</sequence>
<evidence type="ECO:0000313" key="1">
    <source>
        <dbReference type="EMBL" id="ASR47802.1"/>
    </source>
</evidence>
<organism evidence="1 2">
    <name type="scientific">Paenibacillus kribbensis</name>
    <dbReference type="NCBI Taxonomy" id="172713"/>
    <lineage>
        <taxon>Bacteria</taxon>
        <taxon>Bacillati</taxon>
        <taxon>Bacillota</taxon>
        <taxon>Bacilli</taxon>
        <taxon>Bacillales</taxon>
        <taxon>Paenibacillaceae</taxon>
        <taxon>Paenibacillus</taxon>
    </lineage>
</organism>
<gene>
    <name evidence="1" type="ORF">B4V02_14495</name>
</gene>
<dbReference type="AlphaFoldDB" id="A0A222WPF2"/>
<dbReference type="EMBL" id="CP020028">
    <property type="protein sequence ID" value="ASR47802.1"/>
    <property type="molecule type" value="Genomic_DNA"/>
</dbReference>
<proteinExistence type="predicted"/>
<name>A0A222WPF2_9BACL</name>
<dbReference type="Proteomes" id="UP000214666">
    <property type="component" value="Chromosome"/>
</dbReference>